<keyword evidence="2" id="KW-1185">Reference proteome</keyword>
<organism evidence="1">
    <name type="scientific">Oryza nivara</name>
    <name type="common">Indian wild rice</name>
    <name type="synonym">Oryza sativa f. spontanea</name>
    <dbReference type="NCBI Taxonomy" id="4536"/>
    <lineage>
        <taxon>Eukaryota</taxon>
        <taxon>Viridiplantae</taxon>
        <taxon>Streptophyta</taxon>
        <taxon>Embryophyta</taxon>
        <taxon>Tracheophyta</taxon>
        <taxon>Spermatophyta</taxon>
        <taxon>Magnoliopsida</taxon>
        <taxon>Liliopsida</taxon>
        <taxon>Poales</taxon>
        <taxon>Poaceae</taxon>
        <taxon>BOP clade</taxon>
        <taxon>Oryzoideae</taxon>
        <taxon>Oryzeae</taxon>
        <taxon>Oryzinae</taxon>
        <taxon>Oryza</taxon>
    </lineage>
</organism>
<evidence type="ECO:0000313" key="2">
    <source>
        <dbReference type="Proteomes" id="UP000006591"/>
    </source>
</evidence>
<dbReference type="HOGENOM" id="CLU_2926646_0_0_1"/>
<reference evidence="1" key="1">
    <citation type="submission" date="2015-04" db="UniProtKB">
        <authorList>
            <consortium name="EnsemblPlants"/>
        </authorList>
    </citation>
    <scope>IDENTIFICATION</scope>
    <source>
        <strain evidence="1">SL10</strain>
    </source>
</reference>
<evidence type="ECO:0000313" key="1">
    <source>
        <dbReference type="EnsemblPlants" id="ONIVA04G20100.1"/>
    </source>
</evidence>
<dbReference type="STRING" id="4536.A0A0E0H494"/>
<dbReference type="AlphaFoldDB" id="A0A0E0H494"/>
<reference evidence="1" key="2">
    <citation type="submission" date="2018-04" db="EMBL/GenBank/DDBJ databases">
        <title>OnivRS2 (Oryza nivara Reference Sequence Version 2).</title>
        <authorList>
            <person name="Zhang J."/>
            <person name="Kudrna D."/>
            <person name="Lee S."/>
            <person name="Talag J."/>
            <person name="Rajasekar S."/>
            <person name="Welchert J."/>
            <person name="Hsing Y.-I."/>
            <person name="Wing R.A."/>
        </authorList>
    </citation>
    <scope>NUCLEOTIDE SEQUENCE [LARGE SCALE GENOMIC DNA]</scope>
    <source>
        <strain evidence="1">SL10</strain>
    </source>
</reference>
<dbReference type="Proteomes" id="UP000006591">
    <property type="component" value="Chromosome 4"/>
</dbReference>
<protein>
    <submittedName>
        <fullName evidence="1">Uncharacterized protein</fullName>
    </submittedName>
</protein>
<accession>A0A0E0H494</accession>
<dbReference type="EnsemblPlants" id="ONIVA04G20100.1">
    <property type="protein sequence ID" value="ONIVA04G20100.1"/>
    <property type="gene ID" value="ONIVA04G20100"/>
</dbReference>
<sequence>MAVATSSALLGINYAASATTISNERARVARTRQVDVPSPPRATSRVLEYDLLEPTYAGVAS</sequence>
<name>A0A0E0H494_ORYNI</name>
<proteinExistence type="predicted"/>
<dbReference type="Gramene" id="ONIVA04G20100.1">
    <property type="protein sequence ID" value="ONIVA04G20100.1"/>
    <property type="gene ID" value="ONIVA04G20100"/>
</dbReference>